<keyword evidence="3" id="KW-1185">Reference proteome</keyword>
<dbReference type="PANTHER" id="PTHR30050">
    <property type="entry name" value="CHROMOSOMAL REPLICATION INITIATOR PROTEIN DNAA"/>
    <property type="match status" value="1"/>
</dbReference>
<dbReference type="InterPro" id="IPR003593">
    <property type="entry name" value="AAA+_ATPase"/>
</dbReference>
<dbReference type="GO" id="GO:0005524">
    <property type="term" value="F:ATP binding"/>
    <property type="evidence" value="ECO:0007669"/>
    <property type="project" value="InterPro"/>
</dbReference>
<dbReference type="InterPro" id="IPR027417">
    <property type="entry name" value="P-loop_NTPase"/>
</dbReference>
<evidence type="ECO:0000313" key="2">
    <source>
        <dbReference type="EMBL" id="SFV10148.1"/>
    </source>
</evidence>
<dbReference type="Gene3D" id="3.40.50.300">
    <property type="entry name" value="P-loop containing nucleotide triphosphate hydrolases"/>
    <property type="match status" value="1"/>
</dbReference>
<dbReference type="OrthoDB" id="2052561at2"/>
<proteinExistence type="predicted"/>
<evidence type="ECO:0000313" key="3">
    <source>
        <dbReference type="Proteomes" id="UP000183508"/>
    </source>
</evidence>
<dbReference type="STRING" id="392015.SAMN05421543_1792"/>
<name>A0A1I7LKD3_9BACL</name>
<dbReference type="InterPro" id="IPR002611">
    <property type="entry name" value="IstB_ATP-bd"/>
</dbReference>
<dbReference type="SMART" id="SM00382">
    <property type="entry name" value="AAA"/>
    <property type="match status" value="1"/>
</dbReference>
<dbReference type="GO" id="GO:0006260">
    <property type="term" value="P:DNA replication"/>
    <property type="evidence" value="ECO:0007669"/>
    <property type="project" value="TreeGrafter"/>
</dbReference>
<evidence type="ECO:0000259" key="1">
    <source>
        <dbReference type="SMART" id="SM00382"/>
    </source>
</evidence>
<dbReference type="Pfam" id="PF01695">
    <property type="entry name" value="IstB_IS21"/>
    <property type="match status" value="1"/>
</dbReference>
<dbReference type="SUPFAM" id="SSF52540">
    <property type="entry name" value="P-loop containing nucleoside triphosphate hydrolases"/>
    <property type="match status" value="1"/>
</dbReference>
<reference evidence="3" key="1">
    <citation type="submission" date="2016-10" db="EMBL/GenBank/DDBJ databases">
        <authorList>
            <person name="Varghese N."/>
        </authorList>
    </citation>
    <scope>NUCLEOTIDE SEQUENCE [LARGE SCALE GENOMIC DNA]</scope>
    <source>
        <strain evidence="3">DSM 17980</strain>
    </source>
</reference>
<dbReference type="CDD" id="cd00009">
    <property type="entry name" value="AAA"/>
    <property type="match status" value="1"/>
</dbReference>
<dbReference type="EMBL" id="FPBV01000079">
    <property type="protein sequence ID" value="SFV10148.1"/>
    <property type="molecule type" value="Genomic_DNA"/>
</dbReference>
<gene>
    <name evidence="2" type="ORF">SAMN05421543_1792</name>
</gene>
<dbReference type="PANTHER" id="PTHR30050:SF4">
    <property type="entry name" value="ATP-BINDING PROTEIN RV3427C IN INSERTION SEQUENCE-RELATED"/>
    <property type="match status" value="1"/>
</dbReference>
<organism evidence="2 3">
    <name type="scientific">Alicyclobacillus macrosporangiidus</name>
    <dbReference type="NCBI Taxonomy" id="392015"/>
    <lineage>
        <taxon>Bacteria</taxon>
        <taxon>Bacillati</taxon>
        <taxon>Bacillota</taxon>
        <taxon>Bacilli</taxon>
        <taxon>Bacillales</taxon>
        <taxon>Alicyclobacillaceae</taxon>
        <taxon>Alicyclobacillus</taxon>
    </lineage>
</organism>
<dbReference type="Proteomes" id="UP000183508">
    <property type="component" value="Unassembled WGS sequence"/>
</dbReference>
<accession>A0A1I7LKD3</accession>
<dbReference type="AlphaFoldDB" id="A0A1I7LKD3"/>
<feature type="domain" description="AAA+ ATPase" evidence="1">
    <location>
        <begin position="48"/>
        <end position="180"/>
    </location>
</feature>
<protein>
    <submittedName>
        <fullName evidence="2">IstB-like ATP binding protein</fullName>
    </submittedName>
</protein>
<sequence length="202" mass="22614">MQAPQRCGASVRVVQTFTHNPRRLKGTVKLELEKSLMRSFSAGNWLNAHHNILITGPTGVGKSYIACALGNFACRQGRTTRYFRTSRIMSELAMARGDGSFQRVLSKLAKTEVLILDDFGLSPLTSNQCTDLMEVIDDRTNAVTIIASRLPIENWYATFEDPTTADAILDRLVHNAYKIRLTGESMRKIRGFLTEDSAETRE</sequence>